<comment type="caution">
    <text evidence="10">The sequence shown here is derived from an EMBL/GenBank/DDBJ whole genome shotgun (WGS) entry which is preliminary data.</text>
</comment>
<dbReference type="Gene3D" id="1.10.1380.10">
    <property type="entry name" value="Neutral endopeptidase , domain2"/>
    <property type="match status" value="1"/>
</dbReference>
<dbReference type="GO" id="GO:0004222">
    <property type="term" value="F:metalloendopeptidase activity"/>
    <property type="evidence" value="ECO:0007669"/>
    <property type="project" value="InterPro"/>
</dbReference>
<dbReference type="EMBL" id="SUNJ01012795">
    <property type="protein sequence ID" value="TPP57756.1"/>
    <property type="molecule type" value="Genomic_DNA"/>
</dbReference>
<evidence type="ECO:0000313" key="11">
    <source>
        <dbReference type="Proteomes" id="UP000316759"/>
    </source>
</evidence>
<evidence type="ECO:0000256" key="6">
    <source>
        <dbReference type="ARBA" id="ARBA00023049"/>
    </source>
</evidence>
<sequence length="886" mass="101263">MTKLSSSPTMDKQSIVIDELDCDESDKKTTGFQVENFQYQVFSGTTSTIPATPGSGTSQREPWNPPSLFVQRLINRVKNGRLESLKLNRCSRWHLCLVSLAFLSQLILIILLAAQWSQLYHEKWLRAHQCSNAQCLAAAANLHGRINQSVKPCENFYRYVCGLRLTVNRPSFEPGNPNALGAQAYNPQTDTSLAMHFNIEFGRALMRIHRPALDSLTSLNIHALISGLKHRYKNQGAKPSSAKAKVAKWFHSCSSRNMRDWFGNHEFYGKVIPALGGLWLLDREADNTTGVGSVNSTKDWPIRLFYSSKLTKELSMKQNWSWFETVKLLHIDFHVPVLFDFYLPVKSAQRPPLIEVTLDPNARAGRFYNTRFRNYMTKMVEIVINDAGIPHGDSEAISRTKIFMNDAMLVMFQLSSIFQEGPRKRNVVQLRELNAKGNQINWVESIGEYFNQADNRIDDQTNIVTSHLSYLQSLGPLIDKIKANYSRPIFNRIMNNYFTWVTIEAYAWHLSFEFASLIQQRNGQLDSALELDCFVLMHEFFSPILGAIFMENHLNSEVWNQTNRLVSYIKPSALKQLDSIGWLDAETKAKVQKRIEDLKIISEVPLIMRNDVKLDYAYRELQISSIYIKSLTNIIQYMRGVYNRMYAGIAEPHEEAWLQNSMNVYDNKIGINLVLDELYVPPGVVQPPFFHHTLPSAINFAGIGSMLASAVAQLIGESGSYSFHPQVTLIWSEKSWAKYLQHWDCIHDRLKNSTKIYLNVSDSVMAHASESLRTGADDVVDEVTGLNIAKIGYNDWFANEERSVENTLLPGPHVPRDKLFYITYAQTFCESNDITHEWWRIMFSENSLPLEIIVNQMFSEDPDFATTFQCPVGSPMRPENQCSAIF</sequence>
<dbReference type="InterPro" id="IPR042089">
    <property type="entry name" value="Peptidase_M13_dom_2"/>
</dbReference>
<dbReference type="GO" id="GO:0016485">
    <property type="term" value="P:protein processing"/>
    <property type="evidence" value="ECO:0007669"/>
    <property type="project" value="TreeGrafter"/>
</dbReference>
<keyword evidence="11" id="KW-1185">Reference proteome</keyword>
<dbReference type="GO" id="GO:0005886">
    <property type="term" value="C:plasma membrane"/>
    <property type="evidence" value="ECO:0007669"/>
    <property type="project" value="TreeGrafter"/>
</dbReference>
<keyword evidence="7" id="KW-0472">Membrane</keyword>
<proteinExistence type="predicted"/>
<dbReference type="PANTHER" id="PTHR11733:SF240">
    <property type="entry name" value="GH14155P-RELATED"/>
    <property type="match status" value="1"/>
</dbReference>
<accession>A0A504YB33</accession>
<dbReference type="Gene3D" id="3.40.390.10">
    <property type="entry name" value="Collagenase (Catalytic Domain)"/>
    <property type="match status" value="2"/>
</dbReference>
<keyword evidence="3" id="KW-0479">Metal-binding</keyword>
<evidence type="ECO:0000256" key="3">
    <source>
        <dbReference type="ARBA" id="ARBA00022723"/>
    </source>
</evidence>
<dbReference type="InterPro" id="IPR000718">
    <property type="entry name" value="Peptidase_M13"/>
</dbReference>
<evidence type="ECO:0000313" key="10">
    <source>
        <dbReference type="EMBL" id="TPP57756.1"/>
    </source>
</evidence>
<evidence type="ECO:0000256" key="4">
    <source>
        <dbReference type="ARBA" id="ARBA00022801"/>
    </source>
</evidence>
<keyword evidence="4" id="KW-0378">Hydrolase</keyword>
<dbReference type="InterPro" id="IPR024079">
    <property type="entry name" value="MetalloPept_cat_dom_sf"/>
</dbReference>
<dbReference type="InterPro" id="IPR018497">
    <property type="entry name" value="Peptidase_M13_C"/>
</dbReference>
<keyword evidence="6" id="KW-0482">Metalloprotease</keyword>
<dbReference type="OrthoDB" id="6475849at2759"/>
<protein>
    <submittedName>
        <fullName evidence="10">Endothelin-converting enzyme 1</fullName>
    </submittedName>
</protein>
<organism evidence="10 11">
    <name type="scientific">Fasciola gigantica</name>
    <name type="common">Giant liver fluke</name>
    <dbReference type="NCBI Taxonomy" id="46835"/>
    <lineage>
        <taxon>Eukaryota</taxon>
        <taxon>Metazoa</taxon>
        <taxon>Spiralia</taxon>
        <taxon>Lophotrochozoa</taxon>
        <taxon>Platyhelminthes</taxon>
        <taxon>Trematoda</taxon>
        <taxon>Digenea</taxon>
        <taxon>Plagiorchiida</taxon>
        <taxon>Echinostomata</taxon>
        <taxon>Echinostomatoidea</taxon>
        <taxon>Fasciolidae</taxon>
        <taxon>Fasciola</taxon>
    </lineage>
</organism>
<dbReference type="PROSITE" id="PS51885">
    <property type="entry name" value="NEPRILYSIN"/>
    <property type="match status" value="1"/>
</dbReference>
<evidence type="ECO:0000256" key="2">
    <source>
        <dbReference type="ARBA" id="ARBA00022670"/>
    </source>
</evidence>
<keyword evidence="7" id="KW-0812">Transmembrane</keyword>
<evidence type="ECO:0000256" key="5">
    <source>
        <dbReference type="ARBA" id="ARBA00022833"/>
    </source>
</evidence>
<dbReference type="PANTHER" id="PTHR11733">
    <property type="entry name" value="ZINC METALLOPROTEASE FAMILY M13 NEPRILYSIN-RELATED"/>
    <property type="match status" value="1"/>
</dbReference>
<dbReference type="InterPro" id="IPR008753">
    <property type="entry name" value="Peptidase_M13_N"/>
</dbReference>
<evidence type="ECO:0000259" key="8">
    <source>
        <dbReference type="Pfam" id="PF01431"/>
    </source>
</evidence>
<feature type="domain" description="Peptidase M13 N-terminal" evidence="9">
    <location>
        <begin position="244"/>
        <end position="599"/>
    </location>
</feature>
<dbReference type="Pfam" id="PF05649">
    <property type="entry name" value="Peptidase_M13_N"/>
    <property type="match status" value="1"/>
</dbReference>
<gene>
    <name evidence="10" type="ORF">FGIG_04321</name>
</gene>
<keyword evidence="7" id="KW-1133">Transmembrane helix</keyword>
<feature type="domain" description="Peptidase M13 C-terminal" evidence="8">
    <location>
        <begin position="677"/>
        <end position="883"/>
    </location>
</feature>
<feature type="transmembrane region" description="Helical" evidence="7">
    <location>
        <begin position="95"/>
        <end position="116"/>
    </location>
</feature>
<dbReference type="GO" id="GO:0046872">
    <property type="term" value="F:metal ion binding"/>
    <property type="evidence" value="ECO:0007669"/>
    <property type="project" value="UniProtKB-KW"/>
</dbReference>
<dbReference type="STRING" id="46835.A0A504YB33"/>
<keyword evidence="2" id="KW-0645">Protease</keyword>
<name>A0A504YB33_FASGI</name>
<dbReference type="Proteomes" id="UP000316759">
    <property type="component" value="Unassembled WGS sequence"/>
</dbReference>
<dbReference type="AlphaFoldDB" id="A0A504YB33"/>
<keyword evidence="5" id="KW-0862">Zinc</keyword>
<evidence type="ECO:0000256" key="1">
    <source>
        <dbReference type="ARBA" id="ARBA00001947"/>
    </source>
</evidence>
<dbReference type="Pfam" id="PF01431">
    <property type="entry name" value="Peptidase_M13"/>
    <property type="match status" value="1"/>
</dbReference>
<evidence type="ECO:0000259" key="9">
    <source>
        <dbReference type="Pfam" id="PF05649"/>
    </source>
</evidence>
<comment type="cofactor">
    <cofactor evidence="1">
        <name>Zn(2+)</name>
        <dbReference type="ChEBI" id="CHEBI:29105"/>
    </cofactor>
</comment>
<evidence type="ECO:0000256" key="7">
    <source>
        <dbReference type="SAM" id="Phobius"/>
    </source>
</evidence>
<reference evidence="10 11" key="1">
    <citation type="submission" date="2019-04" db="EMBL/GenBank/DDBJ databases">
        <title>Annotation for the trematode Fasciola gigantica.</title>
        <authorList>
            <person name="Choi Y.-J."/>
        </authorList>
    </citation>
    <scope>NUCLEOTIDE SEQUENCE [LARGE SCALE GENOMIC DNA]</scope>
    <source>
        <strain evidence="10">Uganda_cow_1</strain>
    </source>
</reference>
<dbReference type="SUPFAM" id="SSF55486">
    <property type="entry name" value="Metalloproteases ('zincins'), catalytic domain"/>
    <property type="match status" value="2"/>
</dbReference>